<dbReference type="RefSeq" id="WP_067212631.1">
    <property type="nucleotide sequence ID" value="NZ_CP014616.1"/>
</dbReference>
<sequence length="120" mass="13591">MLAYYNELLRKKLEEVRRLTKCQSDLGIKQSEFQSDEKKCLEPELSTSTWHGTLATAFQDIREAGIHTPFLEITGAQFTNVFTAIADKINSLNAEIVSIEQTIARLEAEAKEEAEEAKTR</sequence>
<name>A0ABV2K2X6_SPOPS</name>
<evidence type="ECO:0000313" key="3">
    <source>
        <dbReference type="Proteomes" id="UP001549104"/>
    </source>
</evidence>
<proteinExistence type="predicted"/>
<evidence type="ECO:0000256" key="1">
    <source>
        <dbReference type="SAM" id="Coils"/>
    </source>
</evidence>
<dbReference type="Proteomes" id="UP001549104">
    <property type="component" value="Unassembled WGS sequence"/>
</dbReference>
<feature type="coiled-coil region" evidence="1">
    <location>
        <begin position="89"/>
        <end position="116"/>
    </location>
</feature>
<organism evidence="2 3">
    <name type="scientific">Sporosarcina psychrophila</name>
    <name type="common">Bacillus psychrophilus</name>
    <dbReference type="NCBI Taxonomy" id="1476"/>
    <lineage>
        <taxon>Bacteria</taxon>
        <taxon>Bacillati</taxon>
        <taxon>Bacillota</taxon>
        <taxon>Bacilli</taxon>
        <taxon>Bacillales</taxon>
        <taxon>Caryophanaceae</taxon>
        <taxon>Sporosarcina</taxon>
    </lineage>
</organism>
<accession>A0ABV2K2X6</accession>
<comment type="caution">
    <text evidence="2">The sequence shown here is derived from an EMBL/GenBank/DDBJ whole genome shotgun (WGS) entry which is preliminary data.</text>
</comment>
<evidence type="ECO:0008006" key="4">
    <source>
        <dbReference type="Google" id="ProtNLM"/>
    </source>
</evidence>
<keyword evidence="1" id="KW-0175">Coiled coil</keyword>
<dbReference type="EMBL" id="JBEPME010000001">
    <property type="protein sequence ID" value="MET3655421.1"/>
    <property type="molecule type" value="Genomic_DNA"/>
</dbReference>
<evidence type="ECO:0000313" key="2">
    <source>
        <dbReference type="EMBL" id="MET3655421.1"/>
    </source>
</evidence>
<keyword evidence="3" id="KW-1185">Reference proteome</keyword>
<protein>
    <recommendedName>
        <fullName evidence="4">DUF5082 domain-containing protein</fullName>
    </recommendedName>
</protein>
<gene>
    <name evidence="2" type="ORF">ABIC55_000505</name>
</gene>
<reference evidence="2 3" key="1">
    <citation type="submission" date="2024-06" db="EMBL/GenBank/DDBJ databases">
        <title>Sorghum-associated microbial communities from plants grown in Nebraska, USA.</title>
        <authorList>
            <person name="Schachtman D."/>
        </authorList>
    </citation>
    <scope>NUCLEOTIDE SEQUENCE [LARGE SCALE GENOMIC DNA]</scope>
    <source>
        <strain evidence="2 3">1288</strain>
    </source>
</reference>